<dbReference type="PROSITE" id="PS50181">
    <property type="entry name" value="FBOX"/>
    <property type="match status" value="1"/>
</dbReference>
<name>A0ABR4DEL6_9PEZI</name>
<dbReference type="InterPro" id="IPR001810">
    <property type="entry name" value="F-box_dom"/>
</dbReference>
<organism evidence="2 3">
    <name type="scientific">Remersonia thermophila</name>
    <dbReference type="NCBI Taxonomy" id="72144"/>
    <lineage>
        <taxon>Eukaryota</taxon>
        <taxon>Fungi</taxon>
        <taxon>Dikarya</taxon>
        <taxon>Ascomycota</taxon>
        <taxon>Pezizomycotina</taxon>
        <taxon>Sordariomycetes</taxon>
        <taxon>Sordariomycetidae</taxon>
        <taxon>Sordariales</taxon>
        <taxon>Sordariales incertae sedis</taxon>
        <taxon>Remersonia</taxon>
    </lineage>
</organism>
<sequence length="308" mass="34710">MVHQHPRFRTPNMHVPFRDLPTEIILIIGRHCDTRSLSRLSRCNTRLHAVLFSELWLTGTIADNPSGHFRPGKPPLYYAIEKRNVWLAHRCLKNYENLGAENVQGILDGTAVLFETFRWLPPGIPASVLHQPASAMPLSPIMRAVRAGWDAESLRILHYGGCSVDVRRRINLPRYGALGGELHSYCVPEICQEVPTPAPGLAVPANAPPGGPTCRSALHDAIEMQLLEVLDFLLGECWAESGFKGGHHEEWNPWNSMLPLGEWLCRRAVTGPVARFPVDLELDPNQEMIVNILEHHGHNVSRWIRRSW</sequence>
<evidence type="ECO:0000259" key="1">
    <source>
        <dbReference type="PROSITE" id="PS50181"/>
    </source>
</evidence>
<reference evidence="2 3" key="1">
    <citation type="journal article" date="2024" name="Commun. Biol.">
        <title>Comparative genomic analysis of thermophilic fungi reveals convergent evolutionary adaptations and gene losses.</title>
        <authorList>
            <person name="Steindorff A.S."/>
            <person name="Aguilar-Pontes M.V."/>
            <person name="Robinson A.J."/>
            <person name="Andreopoulos B."/>
            <person name="LaButti K."/>
            <person name="Kuo A."/>
            <person name="Mondo S."/>
            <person name="Riley R."/>
            <person name="Otillar R."/>
            <person name="Haridas S."/>
            <person name="Lipzen A."/>
            <person name="Grimwood J."/>
            <person name="Schmutz J."/>
            <person name="Clum A."/>
            <person name="Reid I.D."/>
            <person name="Moisan M.C."/>
            <person name="Butler G."/>
            <person name="Nguyen T.T.M."/>
            <person name="Dewar K."/>
            <person name="Conant G."/>
            <person name="Drula E."/>
            <person name="Henrissat B."/>
            <person name="Hansel C."/>
            <person name="Singer S."/>
            <person name="Hutchinson M.I."/>
            <person name="de Vries R.P."/>
            <person name="Natvig D.O."/>
            <person name="Powell A.J."/>
            <person name="Tsang A."/>
            <person name="Grigoriev I.V."/>
        </authorList>
    </citation>
    <scope>NUCLEOTIDE SEQUENCE [LARGE SCALE GENOMIC DNA]</scope>
    <source>
        <strain evidence="2 3">ATCC 22073</strain>
    </source>
</reference>
<dbReference type="Proteomes" id="UP001600064">
    <property type="component" value="Unassembled WGS sequence"/>
</dbReference>
<dbReference type="RefSeq" id="XP_070866746.1">
    <property type="nucleotide sequence ID" value="XM_071009182.1"/>
</dbReference>
<evidence type="ECO:0000313" key="2">
    <source>
        <dbReference type="EMBL" id="KAL2268019.1"/>
    </source>
</evidence>
<feature type="domain" description="F-box" evidence="1">
    <location>
        <begin position="14"/>
        <end position="59"/>
    </location>
</feature>
<dbReference type="EMBL" id="JAZGUE010000003">
    <property type="protein sequence ID" value="KAL2268019.1"/>
    <property type="molecule type" value="Genomic_DNA"/>
</dbReference>
<gene>
    <name evidence="2" type="ORF">VTJ83DRAFT_2865</name>
</gene>
<evidence type="ECO:0000313" key="3">
    <source>
        <dbReference type="Proteomes" id="UP001600064"/>
    </source>
</evidence>
<protein>
    <recommendedName>
        <fullName evidence="1">F-box domain-containing protein</fullName>
    </recommendedName>
</protein>
<comment type="caution">
    <text evidence="2">The sequence shown here is derived from an EMBL/GenBank/DDBJ whole genome shotgun (WGS) entry which is preliminary data.</text>
</comment>
<keyword evidence="3" id="KW-1185">Reference proteome</keyword>
<dbReference type="GeneID" id="98123826"/>
<dbReference type="SUPFAM" id="SSF81383">
    <property type="entry name" value="F-box domain"/>
    <property type="match status" value="1"/>
</dbReference>
<accession>A0ABR4DEL6</accession>
<proteinExistence type="predicted"/>
<dbReference type="InterPro" id="IPR036047">
    <property type="entry name" value="F-box-like_dom_sf"/>
</dbReference>